<dbReference type="RefSeq" id="WP_224163557.1">
    <property type="nucleotide sequence ID" value="NZ_JAIRBT010000032.1"/>
</dbReference>
<keyword evidence="3" id="KW-1185">Reference proteome</keyword>
<feature type="region of interest" description="Disordered" evidence="1">
    <location>
        <begin position="1"/>
        <end position="46"/>
    </location>
</feature>
<reference evidence="2 3" key="1">
    <citation type="submission" date="2021-09" db="EMBL/GenBank/DDBJ databases">
        <title>Aeromonas schubertii isolated from Asian sea bass.</title>
        <authorList>
            <person name="Pinpimai K."/>
        </authorList>
    </citation>
    <scope>NUCLEOTIDE SEQUENCE [LARGE SCALE GENOMIC DNA]</scope>
    <source>
        <strain evidence="2 3">CHULA2021a</strain>
    </source>
</reference>
<feature type="compositionally biased region" description="Pro residues" evidence="1">
    <location>
        <begin position="1"/>
        <end position="12"/>
    </location>
</feature>
<evidence type="ECO:0000313" key="3">
    <source>
        <dbReference type="Proteomes" id="UP000774958"/>
    </source>
</evidence>
<dbReference type="Proteomes" id="UP000774958">
    <property type="component" value="Unassembled WGS sequence"/>
</dbReference>
<sequence>MQITPLPQPVPSLTPEQRNRAENQALDKRAEQQAAASAKQEAKRTLAVDYTEQRHNKAAMERYLEASGNASTTSPAPEPADIYQANRQLQRQERLSQAVSAAQSSLGERIIDLYQGRPEPYLIDTRA</sequence>
<gene>
    <name evidence="2" type="ORF">LA374_17635</name>
</gene>
<protein>
    <submittedName>
        <fullName evidence="2">Uncharacterized protein</fullName>
    </submittedName>
</protein>
<accession>A0ABS7VF49</accession>
<name>A0ABS7VF49_9GAMM</name>
<proteinExistence type="predicted"/>
<comment type="caution">
    <text evidence="2">The sequence shown here is derived from an EMBL/GenBank/DDBJ whole genome shotgun (WGS) entry which is preliminary data.</text>
</comment>
<feature type="compositionally biased region" description="Basic and acidic residues" evidence="1">
    <location>
        <begin position="17"/>
        <end position="31"/>
    </location>
</feature>
<evidence type="ECO:0000256" key="1">
    <source>
        <dbReference type="SAM" id="MobiDB-lite"/>
    </source>
</evidence>
<evidence type="ECO:0000313" key="2">
    <source>
        <dbReference type="EMBL" id="MBZ6068014.1"/>
    </source>
</evidence>
<organism evidence="2 3">
    <name type="scientific">Aeromonas schubertii</name>
    <dbReference type="NCBI Taxonomy" id="652"/>
    <lineage>
        <taxon>Bacteria</taxon>
        <taxon>Pseudomonadati</taxon>
        <taxon>Pseudomonadota</taxon>
        <taxon>Gammaproteobacteria</taxon>
        <taxon>Aeromonadales</taxon>
        <taxon>Aeromonadaceae</taxon>
        <taxon>Aeromonas</taxon>
    </lineage>
</organism>
<dbReference type="EMBL" id="JAIRBT010000032">
    <property type="protein sequence ID" value="MBZ6068014.1"/>
    <property type="molecule type" value="Genomic_DNA"/>
</dbReference>